<dbReference type="InterPro" id="IPR006162">
    <property type="entry name" value="Ppantetheine_attach_site"/>
</dbReference>
<dbReference type="RefSeq" id="WP_189134851.1">
    <property type="nucleotide sequence ID" value="NZ_BMMS01000032.1"/>
</dbReference>
<evidence type="ECO:0000259" key="3">
    <source>
        <dbReference type="Pfam" id="PF00550"/>
    </source>
</evidence>
<gene>
    <name evidence="4" type="ORF">GCM10012280_58740</name>
</gene>
<dbReference type="Gene3D" id="1.10.1200.10">
    <property type="entry name" value="ACP-like"/>
    <property type="match status" value="1"/>
</dbReference>
<reference evidence="4" key="2">
    <citation type="submission" date="2020-09" db="EMBL/GenBank/DDBJ databases">
        <authorList>
            <person name="Sun Q."/>
            <person name="Zhou Y."/>
        </authorList>
    </citation>
    <scope>NUCLEOTIDE SEQUENCE</scope>
    <source>
        <strain evidence="4">CGMCC 4.7201</strain>
    </source>
</reference>
<accession>A0A917ZW36</accession>
<keyword evidence="5" id="KW-1185">Reference proteome</keyword>
<keyword evidence="2" id="KW-0597">Phosphoprotein</keyword>
<dbReference type="Proteomes" id="UP000641932">
    <property type="component" value="Unassembled WGS sequence"/>
</dbReference>
<dbReference type="SUPFAM" id="SSF47336">
    <property type="entry name" value="ACP-like"/>
    <property type="match status" value="1"/>
</dbReference>
<proteinExistence type="predicted"/>
<dbReference type="EMBL" id="BMMS01000032">
    <property type="protein sequence ID" value="GGO97274.1"/>
    <property type="molecule type" value="Genomic_DNA"/>
</dbReference>
<evidence type="ECO:0000256" key="2">
    <source>
        <dbReference type="ARBA" id="ARBA00022553"/>
    </source>
</evidence>
<keyword evidence="1" id="KW-0596">Phosphopantetheine</keyword>
<evidence type="ECO:0000313" key="5">
    <source>
        <dbReference type="Proteomes" id="UP000641932"/>
    </source>
</evidence>
<organism evidence="4 5">
    <name type="scientific">Wenjunlia tyrosinilytica</name>
    <dbReference type="NCBI Taxonomy" id="1544741"/>
    <lineage>
        <taxon>Bacteria</taxon>
        <taxon>Bacillati</taxon>
        <taxon>Actinomycetota</taxon>
        <taxon>Actinomycetes</taxon>
        <taxon>Kitasatosporales</taxon>
        <taxon>Streptomycetaceae</taxon>
        <taxon>Wenjunlia</taxon>
    </lineage>
</organism>
<evidence type="ECO:0000256" key="1">
    <source>
        <dbReference type="ARBA" id="ARBA00022450"/>
    </source>
</evidence>
<protein>
    <submittedName>
        <fullName evidence="4">Actinorhodin polyketide synthase acyl carrier protein</fullName>
    </submittedName>
</protein>
<dbReference type="Pfam" id="PF00550">
    <property type="entry name" value="PP-binding"/>
    <property type="match status" value="1"/>
</dbReference>
<evidence type="ECO:0000313" key="4">
    <source>
        <dbReference type="EMBL" id="GGO97274.1"/>
    </source>
</evidence>
<name>A0A917ZW36_9ACTN</name>
<dbReference type="InterPro" id="IPR009081">
    <property type="entry name" value="PP-bd_ACP"/>
</dbReference>
<reference evidence="4" key="1">
    <citation type="journal article" date="2014" name="Int. J. Syst. Evol. Microbiol.">
        <title>Complete genome sequence of Corynebacterium casei LMG S-19264T (=DSM 44701T), isolated from a smear-ripened cheese.</title>
        <authorList>
            <consortium name="US DOE Joint Genome Institute (JGI-PGF)"/>
            <person name="Walter F."/>
            <person name="Albersmeier A."/>
            <person name="Kalinowski J."/>
            <person name="Ruckert C."/>
        </authorList>
    </citation>
    <scope>NUCLEOTIDE SEQUENCE</scope>
    <source>
        <strain evidence="4">CGMCC 4.7201</strain>
    </source>
</reference>
<dbReference type="PROSITE" id="PS00012">
    <property type="entry name" value="PHOSPHOPANTETHEINE"/>
    <property type="match status" value="1"/>
</dbReference>
<feature type="domain" description="Carrier" evidence="3">
    <location>
        <begin position="28"/>
        <end position="78"/>
    </location>
</feature>
<dbReference type="AlphaFoldDB" id="A0A917ZW36"/>
<dbReference type="InterPro" id="IPR036736">
    <property type="entry name" value="ACP-like_sf"/>
</dbReference>
<sequence length="86" mass="9470">MNAAITLTELFGVMRRCTGGEHAVELTEDSADISYADLGYDSLALLEIGSQLELRYDMSMAQDAIPRDGTPRQTLDHVNRLRQAAV</sequence>
<comment type="caution">
    <text evidence="4">The sequence shown here is derived from an EMBL/GenBank/DDBJ whole genome shotgun (WGS) entry which is preliminary data.</text>
</comment>